<gene>
    <name evidence="2" type="ORF">MESINF_0313</name>
</gene>
<evidence type="ECO:0000313" key="3">
    <source>
        <dbReference type="Proteomes" id="UP000250796"/>
    </source>
</evidence>
<feature type="transmembrane region" description="Helical" evidence="1">
    <location>
        <begin position="20"/>
        <end position="37"/>
    </location>
</feature>
<proteinExistence type="predicted"/>
<keyword evidence="1" id="KW-0472">Membrane</keyword>
<protein>
    <submittedName>
        <fullName evidence="2">Uncharacterized protein</fullName>
    </submittedName>
</protein>
<keyword evidence="1" id="KW-0812">Transmembrane</keyword>
<dbReference type="EMBL" id="LS974202">
    <property type="protein sequence ID" value="SSC11762.1"/>
    <property type="molecule type" value="Genomic_DNA"/>
</dbReference>
<dbReference type="KEGG" id="minf:MESINF_0313"/>
<organism evidence="2 3">
    <name type="scientific">Mesotoga infera</name>
    <dbReference type="NCBI Taxonomy" id="1236046"/>
    <lineage>
        <taxon>Bacteria</taxon>
        <taxon>Thermotogati</taxon>
        <taxon>Thermotogota</taxon>
        <taxon>Thermotogae</taxon>
        <taxon>Kosmotogales</taxon>
        <taxon>Kosmotogaceae</taxon>
        <taxon>Mesotoga</taxon>
    </lineage>
</organism>
<keyword evidence="1" id="KW-1133">Transmembrane helix</keyword>
<dbReference type="AlphaFoldDB" id="A0A7Z7LCZ6"/>
<evidence type="ECO:0000313" key="2">
    <source>
        <dbReference type="EMBL" id="SSC11762.1"/>
    </source>
</evidence>
<dbReference type="Proteomes" id="UP000250796">
    <property type="component" value="Chromosome MESINF"/>
</dbReference>
<reference evidence="2 3" key="1">
    <citation type="submission" date="2017-01" db="EMBL/GenBank/DDBJ databases">
        <authorList>
            <person name="Erauso G."/>
        </authorList>
    </citation>
    <scope>NUCLEOTIDE SEQUENCE [LARGE SCALE GENOMIC DNA]</scope>
    <source>
        <strain evidence="2">MESINF1</strain>
    </source>
</reference>
<accession>A0A7Z7LCZ6</accession>
<keyword evidence="3" id="KW-1185">Reference proteome</keyword>
<name>A0A7Z7LCZ6_9BACT</name>
<sequence length="189" mass="21841">MVDVNLYSKKKRVCRLRNALIILLLIVVLVVGARFLASQAFEFRLRQISRLKGFLFDNTGTYLTGNLRQDIQTIRDKKQEYINSKNRLSMQVRDLRTHVQRKSLEMNVFRTLNTFLNDENAVKTILTRVNFENGKGNAFYYLIYDGNKVSFPTPSSTPVLLSTPNVRGNLEFADLYTLQIIDLEVGDKQ</sequence>
<evidence type="ECO:0000256" key="1">
    <source>
        <dbReference type="SAM" id="Phobius"/>
    </source>
</evidence>